<evidence type="ECO:0000256" key="1">
    <source>
        <dbReference type="ARBA" id="ARBA00022679"/>
    </source>
</evidence>
<gene>
    <name evidence="4" type="primary">rimI</name>
    <name evidence="4" type="ORF">ENS19_06940</name>
</gene>
<dbReference type="PROSITE" id="PS51186">
    <property type="entry name" value="GNAT"/>
    <property type="match status" value="1"/>
</dbReference>
<sequence>MSLSSTLKRHTSKLNDIWDRADHPHAADMYPSKDINIRSASMADLERIAEIERSSFSDPYPKGLLKAFFFMPSAYIVAECGGRVVGYAIGIMRRETLGHIVSIAVDPLERQQGVGWALLNSLIRKLESMGAKRFKLEVRESNSAAKRLYTKAGFKEKGKIKGYYQDGEDAAVFVLNGAVCPQK</sequence>
<dbReference type="InterPro" id="IPR000182">
    <property type="entry name" value="GNAT_dom"/>
</dbReference>
<protein>
    <submittedName>
        <fullName evidence="4">Ribosomal-protein-alanine N-acetyltransferase</fullName>
    </submittedName>
</protein>
<evidence type="ECO:0000259" key="3">
    <source>
        <dbReference type="PROSITE" id="PS51186"/>
    </source>
</evidence>
<dbReference type="PANTHER" id="PTHR23091">
    <property type="entry name" value="N-TERMINAL ACETYLTRANSFERASE"/>
    <property type="match status" value="1"/>
</dbReference>
<dbReference type="GO" id="GO:0031415">
    <property type="term" value="C:NatA complex"/>
    <property type="evidence" value="ECO:0007669"/>
    <property type="project" value="InterPro"/>
</dbReference>
<dbReference type="NCBIfam" id="TIGR01575">
    <property type="entry name" value="rimI"/>
    <property type="match status" value="1"/>
</dbReference>
<keyword evidence="2" id="KW-0012">Acyltransferase</keyword>
<evidence type="ECO:0000313" key="4">
    <source>
        <dbReference type="EMBL" id="HFK20993.1"/>
    </source>
</evidence>
<dbReference type="CDD" id="cd04301">
    <property type="entry name" value="NAT_SF"/>
    <property type="match status" value="1"/>
</dbReference>
<dbReference type="GO" id="GO:0004596">
    <property type="term" value="F:protein-N-terminal amino-acid acetyltransferase activity"/>
    <property type="evidence" value="ECO:0007669"/>
    <property type="project" value="InterPro"/>
</dbReference>
<dbReference type="PANTHER" id="PTHR23091:SF4">
    <property type="entry name" value="N-TERMINAL AMINO-ACID N(ALPHA)-ACETYLTRANSFERASE NATA"/>
    <property type="match status" value="1"/>
</dbReference>
<dbReference type="SUPFAM" id="SSF55729">
    <property type="entry name" value="Acyl-CoA N-acyltransferases (Nat)"/>
    <property type="match status" value="1"/>
</dbReference>
<comment type="caution">
    <text evidence="4">The sequence shown here is derived from an EMBL/GenBank/DDBJ whole genome shotgun (WGS) entry which is preliminary data.</text>
</comment>
<feature type="domain" description="N-acetyltransferase" evidence="3">
    <location>
        <begin position="35"/>
        <end position="178"/>
    </location>
</feature>
<name>A0A7C3J495_9CREN</name>
<dbReference type="Pfam" id="PF00583">
    <property type="entry name" value="Acetyltransf_1"/>
    <property type="match status" value="1"/>
</dbReference>
<dbReference type="InterPro" id="IPR006464">
    <property type="entry name" value="AcTrfase_RimI/Ard1"/>
</dbReference>
<accession>A0A7C3J495</accession>
<dbReference type="Gene3D" id="3.40.630.30">
    <property type="match status" value="1"/>
</dbReference>
<reference evidence="4" key="1">
    <citation type="journal article" date="2020" name="mSystems">
        <title>Genome- and Community-Level Interaction Insights into Carbon Utilization and Element Cycling Functions of Hydrothermarchaeota in Hydrothermal Sediment.</title>
        <authorList>
            <person name="Zhou Z."/>
            <person name="Liu Y."/>
            <person name="Xu W."/>
            <person name="Pan J."/>
            <person name="Luo Z.H."/>
            <person name="Li M."/>
        </authorList>
    </citation>
    <scope>NUCLEOTIDE SEQUENCE [LARGE SCALE GENOMIC DNA]</scope>
    <source>
        <strain evidence="4">SpSt-468</strain>
    </source>
</reference>
<proteinExistence type="predicted"/>
<dbReference type="InterPro" id="IPR045047">
    <property type="entry name" value="Ard1-like"/>
</dbReference>
<dbReference type="EMBL" id="DSTX01000011">
    <property type="protein sequence ID" value="HFK20993.1"/>
    <property type="molecule type" value="Genomic_DNA"/>
</dbReference>
<evidence type="ECO:0000256" key="2">
    <source>
        <dbReference type="ARBA" id="ARBA00023315"/>
    </source>
</evidence>
<keyword evidence="1 4" id="KW-0808">Transferase</keyword>
<organism evidence="4">
    <name type="scientific">Candidatus Methanomethylicus mesodigestus</name>
    <dbReference type="NCBI Taxonomy" id="1867258"/>
    <lineage>
        <taxon>Archaea</taxon>
        <taxon>Thermoproteota</taxon>
        <taxon>Methanosuratincolia</taxon>
        <taxon>Candidatus Methanomethylicales</taxon>
        <taxon>Candidatus Methanomethylicaceae</taxon>
        <taxon>Candidatus Methanomethylicus</taxon>
    </lineage>
</organism>
<dbReference type="InterPro" id="IPR016181">
    <property type="entry name" value="Acyl_CoA_acyltransferase"/>
</dbReference>
<dbReference type="AlphaFoldDB" id="A0A7C3J495"/>